<gene>
    <name evidence="1" type="ordered locus">LEPBI_I1689</name>
</gene>
<protein>
    <submittedName>
        <fullName evidence="1">Uncharacterized protein</fullName>
    </submittedName>
</protein>
<organism evidence="1 2">
    <name type="scientific">Leptospira biflexa serovar Patoc (strain Patoc 1 / ATCC 23582 / Paris)</name>
    <dbReference type="NCBI Taxonomy" id="456481"/>
    <lineage>
        <taxon>Bacteria</taxon>
        <taxon>Pseudomonadati</taxon>
        <taxon>Spirochaetota</taxon>
        <taxon>Spirochaetia</taxon>
        <taxon>Leptospirales</taxon>
        <taxon>Leptospiraceae</taxon>
        <taxon>Leptospira</taxon>
    </lineage>
</organism>
<dbReference type="AlphaFoldDB" id="B0SRK1"/>
<evidence type="ECO:0000313" key="1">
    <source>
        <dbReference type="EMBL" id="ABZ97796.1"/>
    </source>
</evidence>
<accession>B0SRK1</accession>
<reference evidence="1 2" key="1">
    <citation type="journal article" date="2008" name="PLoS ONE">
        <title>Genome sequence of the saprophyte Leptospira biflexa provides insights into the evolution of Leptospira and the pathogenesis of leptospirosis.</title>
        <authorList>
            <person name="Picardeau M."/>
            <person name="Bulach D.M."/>
            <person name="Bouchier C."/>
            <person name="Zuerner R.L."/>
            <person name="Zidane N."/>
            <person name="Wilson P.J."/>
            <person name="Creno S."/>
            <person name="Kuczek E.S."/>
            <person name="Bommezzadri S."/>
            <person name="Davis J.C."/>
            <person name="McGrath A."/>
            <person name="Johnson M.J."/>
            <person name="Boursaux-Eude C."/>
            <person name="Seemann T."/>
            <person name="Rouy Z."/>
            <person name="Coppel R.L."/>
            <person name="Rood J.I."/>
            <person name="Lajus A."/>
            <person name="Davies J.K."/>
            <person name="Medigue C."/>
            <person name="Adler B."/>
        </authorList>
    </citation>
    <scope>NUCLEOTIDE SEQUENCE [LARGE SCALE GENOMIC DNA]</scope>
    <source>
        <strain evidence="2">Patoc 1 / ATCC 23582 / Paris</strain>
    </source>
</reference>
<dbReference type="EMBL" id="CP000786">
    <property type="protein sequence ID" value="ABZ97796.1"/>
    <property type="molecule type" value="Genomic_DNA"/>
</dbReference>
<keyword evidence="2" id="KW-1185">Reference proteome</keyword>
<dbReference type="Proteomes" id="UP000001847">
    <property type="component" value="Chromosome I"/>
</dbReference>
<dbReference type="KEGG" id="lbi:LEPBI_I1689"/>
<evidence type="ECO:0000313" key="2">
    <source>
        <dbReference type="Proteomes" id="UP000001847"/>
    </source>
</evidence>
<proteinExistence type="predicted"/>
<dbReference type="HOGENOM" id="CLU_3291832_0_0_12"/>
<name>B0SRK1_LEPBP</name>
<sequence length="40" mass="4875">MVSRDAESLDETIRYVRLGFIFLNRWFVCMIESFPYLNLE</sequence>